<feature type="domain" description="1-deoxy-D-xylulose 5-phosphate reductoisomerase C-terminal" evidence="11">
    <location>
        <begin position="147"/>
        <end position="230"/>
    </location>
</feature>
<evidence type="ECO:0000256" key="8">
    <source>
        <dbReference type="ARBA" id="ARBA00048543"/>
    </source>
</evidence>
<proteinExistence type="inferred from homology"/>
<evidence type="ECO:0000256" key="2">
    <source>
        <dbReference type="ARBA" id="ARBA00006825"/>
    </source>
</evidence>
<dbReference type="GO" id="GO:0016853">
    <property type="term" value="F:isomerase activity"/>
    <property type="evidence" value="ECO:0007669"/>
    <property type="project" value="UniProtKB-KW"/>
</dbReference>
<keyword evidence="14" id="KW-1185">Reference proteome</keyword>
<dbReference type="PROSITE" id="PS51257">
    <property type="entry name" value="PROKAR_LIPOPROTEIN"/>
    <property type="match status" value="1"/>
</dbReference>
<sequence length="399" mass="43121">MSDHIKRIAVLGATGSIGTSCLDVVRAHPDEMAVDLLSAHTQWQLVAEQTAEFLPRTVVLTGIDRNSVPGNAFPSQVNVEFGEDCLANAITHSDAEVVITGIVGAAGLRGTWAAIEAGKSIGLANKETLVVAGKLVTDKASETGATLIPVDSEHSAIFQSLQSGRTEEVSRIILTASGGPFRTWSQEQLSQVTCADALSHPTWEMGRKITVDSATMMNKALEVIEARWLFGLPSEQIDVVVHPQSVVHSMVEFVDGSVIAQLSPPDMKLPIQYAITWPARVAGASPKLDLLETFSLDFQPPDLERFPALSLGFEVAERGGTSGAVLNAANEVAVERFLSETLTFTDIPRLCREILNAHDFDSQPELDELLELDHWARQEALNWIPSSPPHSHSLASRHC</sequence>
<organism evidence="13 14">
    <name type="scientific">Thalassoglobus neptunius</name>
    <dbReference type="NCBI Taxonomy" id="1938619"/>
    <lineage>
        <taxon>Bacteria</taxon>
        <taxon>Pseudomonadati</taxon>
        <taxon>Planctomycetota</taxon>
        <taxon>Planctomycetia</taxon>
        <taxon>Planctomycetales</taxon>
        <taxon>Planctomycetaceae</taxon>
        <taxon>Thalassoglobus</taxon>
    </lineage>
</organism>
<dbReference type="EMBL" id="SIHI01000001">
    <property type="protein sequence ID" value="TWT57155.1"/>
    <property type="molecule type" value="Genomic_DNA"/>
</dbReference>
<comment type="cofactor">
    <cofactor evidence="9">
        <name>Mg(2+)</name>
        <dbReference type="ChEBI" id="CHEBI:18420"/>
    </cofactor>
    <cofactor evidence="9">
        <name>Mn(2+)</name>
        <dbReference type="ChEBI" id="CHEBI:29035"/>
    </cofactor>
</comment>
<evidence type="ECO:0000256" key="3">
    <source>
        <dbReference type="ARBA" id="ARBA00022723"/>
    </source>
</evidence>
<dbReference type="EC" id="1.1.1.267" evidence="9"/>
<dbReference type="SUPFAM" id="SSF51735">
    <property type="entry name" value="NAD(P)-binding Rossmann-fold domains"/>
    <property type="match status" value="1"/>
</dbReference>
<keyword evidence="4 9" id="KW-0521">NADP</keyword>
<accession>A0A5C5X4N3</accession>
<feature type="binding site" evidence="9">
    <location>
        <position position="219"/>
    </location>
    <ligand>
        <name>1-deoxy-D-xylulose 5-phosphate</name>
        <dbReference type="ChEBI" id="CHEBI:57792"/>
    </ligand>
</feature>
<feature type="binding site" evidence="9">
    <location>
        <position position="15"/>
    </location>
    <ligand>
        <name>NADPH</name>
        <dbReference type="ChEBI" id="CHEBI:57783"/>
    </ligand>
</feature>
<dbReference type="Pfam" id="PF02670">
    <property type="entry name" value="DXP_reductoisom"/>
    <property type="match status" value="1"/>
</dbReference>
<feature type="binding site" evidence="9">
    <location>
        <position position="153"/>
    </location>
    <ligand>
        <name>1-deoxy-D-xylulose 5-phosphate</name>
        <dbReference type="ChEBI" id="CHEBI:57792"/>
    </ligand>
</feature>
<feature type="binding site" evidence="9">
    <location>
        <position position="206"/>
    </location>
    <ligand>
        <name>NADPH</name>
        <dbReference type="ChEBI" id="CHEBI:57783"/>
    </ligand>
</feature>
<gene>
    <name evidence="9 13" type="primary">dxr</name>
    <name evidence="13" type="ORF">KOR42_05130</name>
</gene>
<comment type="function">
    <text evidence="9">Catalyzes the NADPH-dependent rearrangement and reduction of 1-deoxy-D-xylulose-5-phosphate (DXP) to 2-C-methyl-D-erythritol 4-phosphate (MEP).</text>
</comment>
<evidence type="ECO:0000256" key="9">
    <source>
        <dbReference type="HAMAP-Rule" id="MF_00183"/>
    </source>
</evidence>
<feature type="binding site" evidence="9">
    <location>
        <position position="16"/>
    </location>
    <ligand>
        <name>NADPH</name>
        <dbReference type="ChEBI" id="CHEBI:57783"/>
    </ligand>
</feature>
<feature type="binding site" evidence="9">
    <location>
        <position position="177"/>
    </location>
    <ligand>
        <name>1-deoxy-D-xylulose 5-phosphate</name>
        <dbReference type="ChEBI" id="CHEBI:57792"/>
    </ligand>
</feature>
<evidence type="ECO:0000256" key="7">
    <source>
        <dbReference type="ARBA" id="ARBA00023229"/>
    </source>
</evidence>
<dbReference type="PIRSF" id="PIRSF006205">
    <property type="entry name" value="Dxp_reductismrs"/>
    <property type="match status" value="1"/>
</dbReference>
<keyword evidence="3 9" id="KW-0479">Metal-binding</keyword>
<dbReference type="PANTHER" id="PTHR30525:SF0">
    <property type="entry name" value="1-DEOXY-D-XYLULOSE 5-PHOSPHATE REDUCTOISOMERASE, CHLOROPLASTIC"/>
    <property type="match status" value="1"/>
</dbReference>
<feature type="binding site" evidence="9">
    <location>
        <position position="200"/>
    </location>
    <ligand>
        <name>1-deoxy-D-xylulose 5-phosphate</name>
        <dbReference type="ChEBI" id="CHEBI:57792"/>
    </ligand>
</feature>
<dbReference type="Gene3D" id="3.40.50.720">
    <property type="entry name" value="NAD(P)-binding Rossmann-like Domain"/>
    <property type="match status" value="1"/>
</dbReference>
<dbReference type="InterPro" id="IPR036169">
    <property type="entry name" value="DXPR_C_sf"/>
</dbReference>
<dbReference type="InterPro" id="IPR013644">
    <property type="entry name" value="DXP_reductoisomerase_C"/>
</dbReference>
<dbReference type="AlphaFoldDB" id="A0A5C5X4N3"/>
<evidence type="ECO:0000313" key="13">
    <source>
        <dbReference type="EMBL" id="TWT57155.1"/>
    </source>
</evidence>
<dbReference type="GO" id="GO:0070402">
    <property type="term" value="F:NADPH binding"/>
    <property type="evidence" value="ECO:0007669"/>
    <property type="project" value="InterPro"/>
</dbReference>
<dbReference type="GO" id="GO:0030604">
    <property type="term" value="F:1-deoxy-D-xylulose-5-phosphate reductoisomerase activity"/>
    <property type="evidence" value="ECO:0007669"/>
    <property type="project" value="UniProtKB-UniRule"/>
</dbReference>
<feature type="binding site" evidence="9">
    <location>
        <position position="127"/>
    </location>
    <ligand>
        <name>NADPH</name>
        <dbReference type="ChEBI" id="CHEBI:57783"/>
    </ligand>
</feature>
<evidence type="ECO:0000259" key="10">
    <source>
        <dbReference type="Pfam" id="PF02670"/>
    </source>
</evidence>
<keyword evidence="13" id="KW-0413">Isomerase</keyword>
<evidence type="ECO:0000259" key="12">
    <source>
        <dbReference type="Pfam" id="PF13288"/>
    </source>
</evidence>
<dbReference type="RefSeq" id="WP_231740602.1">
    <property type="nucleotide sequence ID" value="NZ_SIHI01000001.1"/>
</dbReference>
<dbReference type="PANTHER" id="PTHR30525">
    <property type="entry name" value="1-DEOXY-D-XYLULOSE 5-PHOSPHATE REDUCTOISOMERASE"/>
    <property type="match status" value="1"/>
</dbReference>
<dbReference type="Gene3D" id="1.10.1740.10">
    <property type="match status" value="1"/>
</dbReference>
<comment type="catalytic activity">
    <reaction evidence="8">
        <text>2-C-methyl-D-erythritol 4-phosphate + NADP(+) = 1-deoxy-D-xylulose 5-phosphate + NADPH + H(+)</text>
        <dbReference type="Rhea" id="RHEA:13717"/>
        <dbReference type="ChEBI" id="CHEBI:15378"/>
        <dbReference type="ChEBI" id="CHEBI:57783"/>
        <dbReference type="ChEBI" id="CHEBI:57792"/>
        <dbReference type="ChEBI" id="CHEBI:58262"/>
        <dbReference type="ChEBI" id="CHEBI:58349"/>
        <dbReference type="EC" id="1.1.1.267"/>
    </reaction>
    <physiologicalReaction direction="right-to-left" evidence="8">
        <dbReference type="Rhea" id="RHEA:13719"/>
    </physiologicalReaction>
</comment>
<comment type="similarity">
    <text evidence="2 9">Belongs to the DXR family.</text>
</comment>
<evidence type="ECO:0000256" key="1">
    <source>
        <dbReference type="ARBA" id="ARBA00005094"/>
    </source>
</evidence>
<name>A0A5C5X4N3_9PLAN</name>
<protein>
    <recommendedName>
        <fullName evidence="9">1-deoxy-D-xylulose 5-phosphate reductoisomerase</fullName>
        <shortName evidence="9">DXP reductoisomerase</shortName>
        <ecNumber evidence="9">1.1.1.267</ecNumber>
    </recommendedName>
    <alternativeName>
        <fullName evidence="9">1-deoxyxylulose-5-phosphate reductoisomerase</fullName>
    </alternativeName>
    <alternativeName>
        <fullName evidence="9">2-C-methyl-D-erythritol 4-phosphate synthase</fullName>
    </alternativeName>
</protein>
<feature type="binding site" evidence="9">
    <location>
        <position position="126"/>
    </location>
    <ligand>
        <name>1-deoxy-D-xylulose 5-phosphate</name>
        <dbReference type="ChEBI" id="CHEBI:57792"/>
    </ligand>
</feature>
<feature type="binding site" evidence="9">
    <location>
        <position position="218"/>
    </location>
    <ligand>
        <name>1-deoxy-D-xylulose 5-phosphate</name>
        <dbReference type="ChEBI" id="CHEBI:57792"/>
    </ligand>
</feature>
<feature type="binding site" evidence="9">
    <location>
        <position position="17"/>
    </location>
    <ligand>
        <name>NADPH</name>
        <dbReference type="ChEBI" id="CHEBI:57783"/>
    </ligand>
</feature>
<feature type="binding site" evidence="9">
    <location>
        <position position="213"/>
    </location>
    <ligand>
        <name>1-deoxy-D-xylulose 5-phosphate</name>
        <dbReference type="ChEBI" id="CHEBI:57792"/>
    </ligand>
</feature>
<dbReference type="InterPro" id="IPR036291">
    <property type="entry name" value="NAD(P)-bd_dom_sf"/>
</dbReference>
<feature type="domain" description="DXP reductoisomerase C-terminal" evidence="12">
    <location>
        <begin position="262"/>
        <end position="378"/>
    </location>
</feature>
<evidence type="ECO:0000259" key="11">
    <source>
        <dbReference type="Pfam" id="PF08436"/>
    </source>
</evidence>
<feature type="binding site" evidence="9">
    <location>
        <position position="153"/>
    </location>
    <ligand>
        <name>Mn(2+)</name>
        <dbReference type="ChEBI" id="CHEBI:29035"/>
    </ligand>
</feature>
<feature type="binding site" evidence="9">
    <location>
        <position position="151"/>
    </location>
    <ligand>
        <name>Mn(2+)</name>
        <dbReference type="ChEBI" id="CHEBI:29035"/>
    </ligand>
</feature>
<dbReference type="GO" id="GO:0030145">
    <property type="term" value="F:manganese ion binding"/>
    <property type="evidence" value="ECO:0007669"/>
    <property type="project" value="TreeGrafter"/>
</dbReference>
<feature type="binding site" evidence="9">
    <location>
        <position position="152"/>
    </location>
    <ligand>
        <name>1-deoxy-D-xylulose 5-phosphate</name>
        <dbReference type="ChEBI" id="CHEBI:57792"/>
    </ligand>
</feature>
<dbReference type="HAMAP" id="MF_00183">
    <property type="entry name" value="DXP_reductoisom"/>
    <property type="match status" value="1"/>
</dbReference>
<dbReference type="InterPro" id="IPR026877">
    <property type="entry name" value="DXPR_C"/>
</dbReference>
<comment type="caution">
    <text evidence="13">The sequence shown here is derived from an EMBL/GenBank/DDBJ whole genome shotgun (WGS) entry which is preliminary data.</text>
</comment>
<evidence type="ECO:0000313" key="14">
    <source>
        <dbReference type="Proteomes" id="UP000317243"/>
    </source>
</evidence>
<dbReference type="SUPFAM" id="SSF69055">
    <property type="entry name" value="1-deoxy-D-xylulose-5-phosphate reductoisomerase, C-terminal domain"/>
    <property type="match status" value="1"/>
</dbReference>
<keyword evidence="6 9" id="KW-0464">Manganese</keyword>
<feature type="binding site" evidence="9">
    <location>
        <position position="222"/>
    </location>
    <ligand>
        <name>1-deoxy-D-xylulose 5-phosphate</name>
        <dbReference type="ChEBI" id="CHEBI:57792"/>
    </ligand>
</feature>
<dbReference type="Pfam" id="PF13288">
    <property type="entry name" value="DXPR_C"/>
    <property type="match status" value="1"/>
</dbReference>
<dbReference type="FunFam" id="3.40.50.720:FF:000045">
    <property type="entry name" value="1-deoxy-D-xylulose 5-phosphate reductoisomerase"/>
    <property type="match status" value="1"/>
</dbReference>
<dbReference type="UniPathway" id="UPA00056">
    <property type="reaction ID" value="UER00092"/>
</dbReference>
<dbReference type="Proteomes" id="UP000317243">
    <property type="component" value="Unassembled WGS sequence"/>
</dbReference>
<feature type="binding site" evidence="9">
    <location>
        <position position="125"/>
    </location>
    <ligand>
        <name>NADPH</name>
        <dbReference type="ChEBI" id="CHEBI:57783"/>
    </ligand>
</feature>
<dbReference type="InterPro" id="IPR003821">
    <property type="entry name" value="DXP_reductoisomerase"/>
</dbReference>
<dbReference type="GO" id="GO:0051484">
    <property type="term" value="P:isopentenyl diphosphate biosynthetic process, methylerythritol 4-phosphate pathway involved in terpenoid biosynthetic process"/>
    <property type="evidence" value="ECO:0007669"/>
    <property type="project" value="UniProtKB-ARBA"/>
</dbReference>
<evidence type="ECO:0000256" key="6">
    <source>
        <dbReference type="ARBA" id="ARBA00023211"/>
    </source>
</evidence>
<dbReference type="SUPFAM" id="SSF55347">
    <property type="entry name" value="Glyceraldehyde-3-phosphate dehydrogenase-like, C-terminal domain"/>
    <property type="match status" value="1"/>
</dbReference>
<feature type="binding site" evidence="9">
    <location>
        <position position="14"/>
    </location>
    <ligand>
        <name>NADPH</name>
        <dbReference type="ChEBI" id="CHEBI:57783"/>
    </ligand>
</feature>
<dbReference type="NCBIfam" id="NF009114">
    <property type="entry name" value="PRK12464.1"/>
    <property type="match status" value="1"/>
</dbReference>
<feature type="domain" description="1-deoxy-D-xylulose 5-phosphate reductoisomerase N-terminal" evidence="10">
    <location>
        <begin position="8"/>
        <end position="133"/>
    </location>
</feature>
<comment type="caution">
    <text evidence="9">Lacks conserved residue(s) required for the propagation of feature annotation.</text>
</comment>
<evidence type="ECO:0000256" key="5">
    <source>
        <dbReference type="ARBA" id="ARBA00023002"/>
    </source>
</evidence>
<keyword evidence="7 9" id="KW-0414">Isoprene biosynthesis</keyword>
<dbReference type="NCBIfam" id="TIGR00243">
    <property type="entry name" value="Dxr"/>
    <property type="match status" value="1"/>
</dbReference>
<comment type="pathway">
    <text evidence="1 9">Isoprenoid biosynthesis; isopentenyl diphosphate biosynthesis via DXP pathway; isopentenyl diphosphate from 1-deoxy-D-xylulose 5-phosphate: step 1/6.</text>
</comment>
<keyword evidence="5 9" id="KW-0560">Oxidoreductase</keyword>
<feature type="binding site" evidence="9">
    <location>
        <position position="222"/>
    </location>
    <ligand>
        <name>Mn(2+)</name>
        <dbReference type="ChEBI" id="CHEBI:29035"/>
    </ligand>
</feature>
<dbReference type="InterPro" id="IPR013512">
    <property type="entry name" value="DXP_reductoisomerase_N"/>
</dbReference>
<keyword evidence="9" id="KW-0460">Magnesium</keyword>
<evidence type="ECO:0000256" key="4">
    <source>
        <dbReference type="ARBA" id="ARBA00022857"/>
    </source>
</evidence>
<dbReference type="Pfam" id="PF08436">
    <property type="entry name" value="DXP_redisom_C"/>
    <property type="match status" value="1"/>
</dbReference>
<reference evidence="13 14" key="1">
    <citation type="submission" date="2019-02" db="EMBL/GenBank/DDBJ databases">
        <title>Deep-cultivation of Planctomycetes and their phenomic and genomic characterization uncovers novel biology.</title>
        <authorList>
            <person name="Wiegand S."/>
            <person name="Jogler M."/>
            <person name="Boedeker C."/>
            <person name="Pinto D."/>
            <person name="Vollmers J."/>
            <person name="Rivas-Marin E."/>
            <person name="Kohn T."/>
            <person name="Peeters S.H."/>
            <person name="Heuer A."/>
            <person name="Rast P."/>
            <person name="Oberbeckmann S."/>
            <person name="Bunk B."/>
            <person name="Jeske O."/>
            <person name="Meyerdierks A."/>
            <person name="Storesund J.E."/>
            <person name="Kallscheuer N."/>
            <person name="Luecker S."/>
            <person name="Lage O.M."/>
            <person name="Pohl T."/>
            <person name="Merkel B.J."/>
            <person name="Hornburger P."/>
            <person name="Mueller R.-W."/>
            <person name="Bruemmer F."/>
            <person name="Labrenz M."/>
            <person name="Spormann A.M."/>
            <person name="Op Den Camp H."/>
            <person name="Overmann J."/>
            <person name="Amann R."/>
            <person name="Jetten M.S.M."/>
            <person name="Mascher T."/>
            <person name="Medema M.H."/>
            <person name="Devos D.P."/>
            <person name="Kaster A.-K."/>
            <person name="Ovreas L."/>
            <person name="Rohde M."/>
            <person name="Galperin M.Y."/>
            <person name="Jogler C."/>
        </authorList>
    </citation>
    <scope>NUCLEOTIDE SEQUENCE [LARGE SCALE GENOMIC DNA]</scope>
    <source>
        <strain evidence="13 14">KOR42</strain>
    </source>
</reference>